<keyword evidence="2" id="KW-1185">Reference proteome</keyword>
<evidence type="ECO:0000313" key="1">
    <source>
        <dbReference type="EMBL" id="BCI85300.1"/>
    </source>
</evidence>
<reference evidence="1 2" key="1">
    <citation type="submission" date="2020-07" db="EMBL/GenBank/DDBJ databases">
        <title>Mycobacterium kansasii (former subtype) with zoonotic potential isolated from diseased indoor pet cat, Japan.</title>
        <authorList>
            <person name="Fukano H."/>
            <person name="Terazono T."/>
            <person name="Hoshino Y."/>
        </authorList>
    </citation>
    <scope>NUCLEOTIDE SEQUENCE [LARGE SCALE GENOMIC DNA]</scope>
    <source>
        <strain evidence="1 2">Kuro-I</strain>
    </source>
</reference>
<organism evidence="1 2">
    <name type="scientific">Mycobacterium kansasii</name>
    <dbReference type="NCBI Taxonomy" id="1768"/>
    <lineage>
        <taxon>Bacteria</taxon>
        <taxon>Bacillati</taxon>
        <taxon>Actinomycetota</taxon>
        <taxon>Actinomycetes</taxon>
        <taxon>Mycobacteriales</taxon>
        <taxon>Mycobacteriaceae</taxon>
        <taxon>Mycobacterium</taxon>
    </lineage>
</organism>
<protein>
    <submittedName>
        <fullName evidence="1">Uncharacterized protein</fullName>
    </submittedName>
</protein>
<proteinExistence type="predicted"/>
<evidence type="ECO:0000313" key="2">
    <source>
        <dbReference type="Proteomes" id="UP000516380"/>
    </source>
</evidence>
<dbReference type="Proteomes" id="UP000516380">
    <property type="component" value="Chromosome"/>
</dbReference>
<accession>A0A7G1I2P9</accession>
<dbReference type="AlphaFoldDB" id="A0A7G1I2P9"/>
<sequence length="79" mass="9016">MFDATGCVRERTGEISTASEAIGRVLGERYGKHRVEGREQRMDLRQYRRRGGQVAADHNRRVGVREQWRSGQQMVGGGR</sequence>
<gene>
    <name evidence="1" type="ORF">NIIDMKKI_05060</name>
</gene>
<name>A0A7G1I2P9_MYCKA</name>
<dbReference type="EMBL" id="AP023343">
    <property type="protein sequence ID" value="BCI85300.1"/>
    <property type="molecule type" value="Genomic_DNA"/>
</dbReference>